<comment type="caution">
    <text evidence="1">The sequence shown here is derived from an EMBL/GenBank/DDBJ whole genome shotgun (WGS) entry which is preliminary data.</text>
</comment>
<evidence type="ECO:0000313" key="1">
    <source>
        <dbReference type="EMBL" id="KAJ7358456.1"/>
    </source>
</evidence>
<dbReference type="Proteomes" id="UP001218218">
    <property type="component" value="Unassembled WGS sequence"/>
</dbReference>
<organism evidence="1 2">
    <name type="scientific">Mycena albidolilacea</name>
    <dbReference type="NCBI Taxonomy" id="1033008"/>
    <lineage>
        <taxon>Eukaryota</taxon>
        <taxon>Fungi</taxon>
        <taxon>Dikarya</taxon>
        <taxon>Basidiomycota</taxon>
        <taxon>Agaricomycotina</taxon>
        <taxon>Agaricomycetes</taxon>
        <taxon>Agaricomycetidae</taxon>
        <taxon>Agaricales</taxon>
        <taxon>Marasmiineae</taxon>
        <taxon>Mycenaceae</taxon>
        <taxon>Mycena</taxon>
    </lineage>
</organism>
<sequence>MHLVRVRLCLTLTSISRHVSAPLSRPTPVIHPLASSSALARLCFRTLPAQPSACSSHQPFVSSCFGAAFALYPPLASSSALVRLRLHAPLGIRLSSPSGVTLALQHLSASCNRPRRSFGVADRQMDVSSLHRCTQHAVYTHARAGSWRTQTSQSAAGNNRM</sequence>
<reference evidence="1" key="1">
    <citation type="submission" date="2023-03" db="EMBL/GenBank/DDBJ databases">
        <title>Massive genome expansion in bonnet fungi (Mycena s.s.) driven by repeated elements and novel gene families across ecological guilds.</title>
        <authorList>
            <consortium name="Lawrence Berkeley National Laboratory"/>
            <person name="Harder C.B."/>
            <person name="Miyauchi S."/>
            <person name="Viragh M."/>
            <person name="Kuo A."/>
            <person name="Thoen E."/>
            <person name="Andreopoulos B."/>
            <person name="Lu D."/>
            <person name="Skrede I."/>
            <person name="Drula E."/>
            <person name="Henrissat B."/>
            <person name="Morin E."/>
            <person name="Kohler A."/>
            <person name="Barry K."/>
            <person name="LaButti K."/>
            <person name="Morin E."/>
            <person name="Salamov A."/>
            <person name="Lipzen A."/>
            <person name="Mereny Z."/>
            <person name="Hegedus B."/>
            <person name="Baldrian P."/>
            <person name="Stursova M."/>
            <person name="Weitz H."/>
            <person name="Taylor A."/>
            <person name="Grigoriev I.V."/>
            <person name="Nagy L.G."/>
            <person name="Martin F."/>
            <person name="Kauserud H."/>
        </authorList>
    </citation>
    <scope>NUCLEOTIDE SEQUENCE</scope>
    <source>
        <strain evidence="1">CBHHK002</strain>
    </source>
</reference>
<protein>
    <submittedName>
        <fullName evidence="1">Uncharacterized protein</fullName>
    </submittedName>
</protein>
<proteinExistence type="predicted"/>
<dbReference type="AlphaFoldDB" id="A0AAD7AIA7"/>
<evidence type="ECO:0000313" key="2">
    <source>
        <dbReference type="Proteomes" id="UP001218218"/>
    </source>
</evidence>
<name>A0AAD7AIA7_9AGAR</name>
<gene>
    <name evidence="1" type="ORF">DFH08DRAFT_442594</name>
</gene>
<keyword evidence="2" id="KW-1185">Reference proteome</keyword>
<accession>A0AAD7AIA7</accession>
<dbReference type="EMBL" id="JARIHO010000007">
    <property type="protein sequence ID" value="KAJ7358456.1"/>
    <property type="molecule type" value="Genomic_DNA"/>
</dbReference>